<dbReference type="Gene3D" id="2.60.120.10">
    <property type="entry name" value="Jelly Rolls"/>
    <property type="match status" value="1"/>
</dbReference>
<evidence type="ECO:0000256" key="1">
    <source>
        <dbReference type="ARBA" id="ARBA00004141"/>
    </source>
</evidence>
<dbReference type="eggNOG" id="KOG0498">
    <property type="taxonomic scope" value="Eukaryota"/>
</dbReference>
<dbReference type="InParanoid" id="Q23QD6"/>
<evidence type="ECO:0000256" key="2">
    <source>
        <dbReference type="ARBA" id="ARBA00022448"/>
    </source>
</evidence>
<dbReference type="GO" id="GO:0003254">
    <property type="term" value="P:regulation of membrane depolarization"/>
    <property type="evidence" value="ECO:0007669"/>
    <property type="project" value="TreeGrafter"/>
</dbReference>
<evidence type="ECO:0000256" key="3">
    <source>
        <dbReference type="ARBA" id="ARBA00022692"/>
    </source>
</evidence>
<keyword evidence="2" id="KW-0813">Transport</keyword>
<dbReference type="SUPFAM" id="SSF51206">
    <property type="entry name" value="cAMP-binding domain-like"/>
    <property type="match status" value="1"/>
</dbReference>
<dbReference type="InterPro" id="IPR014710">
    <property type="entry name" value="RmlC-like_jellyroll"/>
</dbReference>
<dbReference type="OrthoDB" id="421226at2759"/>
<proteinExistence type="predicted"/>
<dbReference type="PANTHER" id="PTHR45689:SF5">
    <property type="entry name" value="I[[H]] CHANNEL, ISOFORM E"/>
    <property type="match status" value="1"/>
</dbReference>
<organism evidence="9 10">
    <name type="scientific">Tetrahymena thermophila (strain SB210)</name>
    <dbReference type="NCBI Taxonomy" id="312017"/>
    <lineage>
        <taxon>Eukaryota</taxon>
        <taxon>Sar</taxon>
        <taxon>Alveolata</taxon>
        <taxon>Ciliophora</taxon>
        <taxon>Intramacronucleata</taxon>
        <taxon>Oligohymenophorea</taxon>
        <taxon>Hymenostomatida</taxon>
        <taxon>Tetrahymenina</taxon>
        <taxon>Tetrahymenidae</taxon>
        <taxon>Tetrahymena</taxon>
    </lineage>
</organism>
<dbReference type="RefSeq" id="XP_001018893.2">
    <property type="nucleotide sequence ID" value="XM_001018893.2"/>
</dbReference>
<feature type="domain" description="Cyclic nucleotide-binding" evidence="8">
    <location>
        <begin position="596"/>
        <end position="663"/>
    </location>
</feature>
<keyword evidence="6 7" id="KW-0472">Membrane</keyword>
<dbReference type="Gene3D" id="1.10.287.630">
    <property type="entry name" value="Helix hairpin bin"/>
    <property type="match status" value="1"/>
</dbReference>
<dbReference type="GeneID" id="7842331"/>
<feature type="transmembrane region" description="Helical" evidence="7">
    <location>
        <begin position="239"/>
        <end position="262"/>
    </location>
</feature>
<evidence type="ECO:0000313" key="10">
    <source>
        <dbReference type="Proteomes" id="UP000009168"/>
    </source>
</evidence>
<feature type="transmembrane region" description="Helical" evidence="7">
    <location>
        <begin position="318"/>
        <end position="335"/>
    </location>
</feature>
<dbReference type="Gene3D" id="1.10.287.70">
    <property type="match status" value="1"/>
</dbReference>
<feature type="transmembrane region" description="Helical" evidence="7">
    <location>
        <begin position="274"/>
        <end position="297"/>
    </location>
</feature>
<dbReference type="PANTHER" id="PTHR45689">
    <property type="entry name" value="I[[H]] CHANNEL, ISOFORM E"/>
    <property type="match status" value="1"/>
</dbReference>
<dbReference type="InterPro" id="IPR051413">
    <property type="entry name" value="K/Na_HCN_channel"/>
</dbReference>
<keyword evidence="10" id="KW-1185">Reference proteome</keyword>
<feature type="transmembrane region" description="Helical" evidence="7">
    <location>
        <begin position="451"/>
        <end position="475"/>
    </location>
</feature>
<dbReference type="InterPro" id="IPR005821">
    <property type="entry name" value="Ion_trans_dom"/>
</dbReference>
<evidence type="ECO:0000259" key="8">
    <source>
        <dbReference type="PROSITE" id="PS50042"/>
    </source>
</evidence>
<dbReference type="GO" id="GO:0005249">
    <property type="term" value="F:voltage-gated potassium channel activity"/>
    <property type="evidence" value="ECO:0007669"/>
    <property type="project" value="TreeGrafter"/>
</dbReference>
<dbReference type="Pfam" id="PF00520">
    <property type="entry name" value="Ion_trans"/>
    <property type="match status" value="1"/>
</dbReference>
<name>Q23QD6_TETTS</name>
<sequence>MILNKYSQENINSMRDQNIKINQAYEKNESIIHASQIQCDASNYVQNGTELQILENFGQSYQNSQQLIPMTSKIRMNSQNSLSLQNADLNVSDFKVKNKDENSKKKNCQVSPSIQTIDLNNRAYQETKKNLNFQQSKQLHNKGSYHANLQQAALNIDLKMLQRIKKQIFYFHQLFTNSGRRVFFEQKSIRKHIKDKSDIYEDKSNKLVHLFYKIREYLQGIQSLMKIFSFLPLINPDGIFHFFVSFFFCFYNTMFFITFTLFEVFQAPQNICFVYEFITTIIWILEIIIKLNTSIYVNRLSITTNRKLVLINYIKKRFLFDVIPLLLITVIIPIYQEQKYVFLKIFVILKYKNIFVDFDQIQKYFVMTFQKYYIIQLVNLVVKLFLIGHIIACFYYIIGTIELEYLGEEKTWYGDSRADQIWWKLYLKALYWALTLMTTGSSEADTPLQQFYISFIMLSIFLIFAYLLNVIGVILEELDTKDLNKRKDLNIINEFMRQKKISNNLQKKVNNDIEYYYENNLKKFEEDTGQVLSKLSKQLNDQLQEEYKKQILSHIPILNNNFSQEALTGIHHSFEEAFYFPNQMVHIQRSDISSDNSLIFIVQGKLEITKSRDQFQEEKQTKIFSLKKNGVVGAYHFFTGLNRDYNIKSLDFTKIIKIKRESFINSLSKFEKDFQIFCQIKDHLINDANFQDINYACLYCNQKTHLETQCPFIFYNKQHCSLRQIFTKSKNQERKKVNRRFLTMNSRSNNAHIRDSLIAFIQDCSFVQEKEDQQEIENQCSCNFSLESSLNLAQNEKNQIHINEMQEGEDLNKIQSIAMDLINEEEQKNKRSQKEIIKKKLKSSIFFKRETTKMNELNRSPQIMRVNELQQYFAETQKQSQNALNASNCNEKASGESQRLPNIQIIPNKVVMQNSQDIYEEYDNGSFFETEKKNDMRRFKSNEKQVKNENINELKIQLAGKVLNLKQNKILEPAEENFQWYLDKQQDYKYYYPNGNLKQALNKHFKYVKQKLKKLLKKKK</sequence>
<dbReference type="AlphaFoldDB" id="Q23QD6"/>
<reference evidence="10" key="1">
    <citation type="journal article" date="2006" name="PLoS Biol.">
        <title>Macronuclear genome sequence of the ciliate Tetrahymena thermophila, a model eukaryote.</title>
        <authorList>
            <person name="Eisen J.A."/>
            <person name="Coyne R.S."/>
            <person name="Wu M."/>
            <person name="Wu D."/>
            <person name="Thiagarajan M."/>
            <person name="Wortman J.R."/>
            <person name="Badger J.H."/>
            <person name="Ren Q."/>
            <person name="Amedeo P."/>
            <person name="Jones K.M."/>
            <person name="Tallon L.J."/>
            <person name="Delcher A.L."/>
            <person name="Salzberg S.L."/>
            <person name="Silva J.C."/>
            <person name="Haas B.J."/>
            <person name="Majoros W.H."/>
            <person name="Farzad M."/>
            <person name="Carlton J.M."/>
            <person name="Smith R.K. Jr."/>
            <person name="Garg J."/>
            <person name="Pearlman R.E."/>
            <person name="Karrer K.M."/>
            <person name="Sun L."/>
            <person name="Manning G."/>
            <person name="Elde N.C."/>
            <person name="Turkewitz A.P."/>
            <person name="Asai D.J."/>
            <person name="Wilkes D.E."/>
            <person name="Wang Y."/>
            <person name="Cai H."/>
            <person name="Collins K."/>
            <person name="Stewart B.A."/>
            <person name="Lee S.R."/>
            <person name="Wilamowska K."/>
            <person name="Weinberg Z."/>
            <person name="Ruzzo W.L."/>
            <person name="Wloga D."/>
            <person name="Gaertig J."/>
            <person name="Frankel J."/>
            <person name="Tsao C.-C."/>
            <person name="Gorovsky M.A."/>
            <person name="Keeling P.J."/>
            <person name="Waller R.F."/>
            <person name="Patron N.J."/>
            <person name="Cherry J.M."/>
            <person name="Stover N.A."/>
            <person name="Krieger C.J."/>
            <person name="del Toro C."/>
            <person name="Ryder H.F."/>
            <person name="Williamson S.C."/>
            <person name="Barbeau R.A."/>
            <person name="Hamilton E.P."/>
            <person name="Orias E."/>
        </authorList>
    </citation>
    <scope>NUCLEOTIDE SEQUENCE [LARGE SCALE GENOMIC DNA]</scope>
    <source>
        <strain evidence="10">SB210</strain>
    </source>
</reference>
<dbReference type="KEGG" id="tet:TTHERM_00581470"/>
<dbReference type="PROSITE" id="PS50042">
    <property type="entry name" value="CNMP_BINDING_3"/>
    <property type="match status" value="1"/>
</dbReference>
<keyword evidence="3 7" id="KW-0812">Transmembrane</keyword>
<evidence type="ECO:0000313" key="9">
    <source>
        <dbReference type="EMBL" id="EAR98648.2"/>
    </source>
</evidence>
<evidence type="ECO:0000256" key="6">
    <source>
        <dbReference type="ARBA" id="ARBA00023136"/>
    </source>
</evidence>
<dbReference type="CDD" id="cd00038">
    <property type="entry name" value="CAP_ED"/>
    <property type="match status" value="1"/>
</dbReference>
<dbReference type="InterPro" id="IPR000595">
    <property type="entry name" value="cNMP-bd_dom"/>
</dbReference>
<feature type="transmembrane region" description="Helical" evidence="7">
    <location>
        <begin position="380"/>
        <end position="401"/>
    </location>
</feature>
<evidence type="ECO:0000256" key="4">
    <source>
        <dbReference type="ARBA" id="ARBA00022989"/>
    </source>
</evidence>
<evidence type="ECO:0000256" key="7">
    <source>
        <dbReference type="SAM" id="Phobius"/>
    </source>
</evidence>
<dbReference type="GO" id="GO:0035725">
    <property type="term" value="P:sodium ion transmembrane transport"/>
    <property type="evidence" value="ECO:0007669"/>
    <property type="project" value="TreeGrafter"/>
</dbReference>
<keyword evidence="5" id="KW-0406">Ion transport</keyword>
<protein>
    <submittedName>
        <fullName evidence="9">Cyclic nucleotide-binding domain protein</fullName>
    </submittedName>
</protein>
<dbReference type="HOGENOM" id="CLU_309856_0_0_1"/>
<accession>Q23QD6</accession>
<comment type="subcellular location">
    <subcellularLocation>
        <location evidence="1">Membrane</location>
        <topology evidence="1">Multi-pass membrane protein</topology>
    </subcellularLocation>
</comment>
<keyword evidence="4 7" id="KW-1133">Transmembrane helix</keyword>
<dbReference type="Proteomes" id="UP000009168">
    <property type="component" value="Unassembled WGS sequence"/>
</dbReference>
<dbReference type="InterPro" id="IPR018490">
    <property type="entry name" value="cNMP-bd_dom_sf"/>
</dbReference>
<dbReference type="GO" id="GO:0098855">
    <property type="term" value="C:HCN channel complex"/>
    <property type="evidence" value="ECO:0007669"/>
    <property type="project" value="TreeGrafter"/>
</dbReference>
<dbReference type="EMBL" id="GG662649">
    <property type="protein sequence ID" value="EAR98648.2"/>
    <property type="molecule type" value="Genomic_DNA"/>
</dbReference>
<dbReference type="SUPFAM" id="SSF81324">
    <property type="entry name" value="Voltage-gated potassium channels"/>
    <property type="match status" value="1"/>
</dbReference>
<gene>
    <name evidence="9" type="ORF">TTHERM_00581470</name>
</gene>
<evidence type="ECO:0000256" key="5">
    <source>
        <dbReference type="ARBA" id="ARBA00023065"/>
    </source>
</evidence>